<dbReference type="EMBL" id="JBHTBW010000045">
    <property type="protein sequence ID" value="MFC7442133.1"/>
    <property type="molecule type" value="Genomic_DNA"/>
</dbReference>
<accession>A0ABW2RMG5</accession>
<dbReference type="Proteomes" id="UP001596500">
    <property type="component" value="Unassembled WGS sequence"/>
</dbReference>
<reference evidence="2" key="1">
    <citation type="journal article" date="2019" name="Int. J. Syst. Evol. Microbiol.">
        <title>The Global Catalogue of Microorganisms (GCM) 10K type strain sequencing project: providing services to taxonomists for standard genome sequencing and annotation.</title>
        <authorList>
            <consortium name="The Broad Institute Genomics Platform"/>
            <consortium name="The Broad Institute Genome Sequencing Center for Infectious Disease"/>
            <person name="Wu L."/>
            <person name="Ma J."/>
        </authorList>
    </citation>
    <scope>NUCLEOTIDE SEQUENCE [LARGE SCALE GENOMIC DNA]</scope>
    <source>
        <strain evidence="2">CGMCC 1.12942</strain>
    </source>
</reference>
<organism evidence="1 2">
    <name type="scientific">Laceyella putida</name>
    <dbReference type="NCBI Taxonomy" id="110101"/>
    <lineage>
        <taxon>Bacteria</taxon>
        <taxon>Bacillati</taxon>
        <taxon>Bacillota</taxon>
        <taxon>Bacilli</taxon>
        <taxon>Bacillales</taxon>
        <taxon>Thermoactinomycetaceae</taxon>
        <taxon>Laceyella</taxon>
    </lineage>
</organism>
<sequence length="239" mass="27593">MSSIHNDELKWILNTIDGLTTHSYVKQMIGRPTIPVFFVRVLRLMLKSLHVPEERARLYTVAVTLLDMGQVMHETVSIQSQTDPDEHRKQQLYVLTGDYFSSVFYQQLAKHQEMKGISYLSQAVSRMNEKKMTYHMAQGTFASKVEEWEMLREISGGLLAALADFFHVDLEKPTVWRNIVMDLMVLYDVKCGWDSFETEAEVEWIKNTSERLNKASAELADPPIQNELNILISEAMPFT</sequence>
<dbReference type="InterPro" id="IPR009920">
    <property type="entry name" value="HEPPP_synth_su1"/>
</dbReference>
<keyword evidence="2" id="KW-1185">Reference proteome</keyword>
<evidence type="ECO:0000313" key="2">
    <source>
        <dbReference type="Proteomes" id="UP001596500"/>
    </source>
</evidence>
<comment type="caution">
    <text evidence="1">The sequence shown here is derived from an EMBL/GenBank/DDBJ whole genome shotgun (WGS) entry which is preliminary data.</text>
</comment>
<proteinExistence type="predicted"/>
<protein>
    <submittedName>
        <fullName evidence="1">Heptaprenyl diphosphate synthase component 1</fullName>
    </submittedName>
</protein>
<evidence type="ECO:0000313" key="1">
    <source>
        <dbReference type="EMBL" id="MFC7442133.1"/>
    </source>
</evidence>
<dbReference type="Pfam" id="PF07307">
    <property type="entry name" value="HEPPP_synt_1"/>
    <property type="match status" value="1"/>
</dbReference>
<gene>
    <name evidence="1" type="ORF">ACFQNG_13640</name>
</gene>
<dbReference type="Gene3D" id="1.20.120.1450">
    <property type="match status" value="1"/>
</dbReference>
<name>A0ABW2RMG5_9BACL</name>
<dbReference type="RefSeq" id="WP_379865784.1">
    <property type="nucleotide sequence ID" value="NZ_JBHTBW010000045.1"/>
</dbReference>